<proteinExistence type="predicted"/>
<dbReference type="PROSITE" id="PS50303">
    <property type="entry name" value="PUM_HD"/>
    <property type="match status" value="1"/>
</dbReference>
<dbReference type="AlphaFoldDB" id="A0A8S1UCJ8"/>
<dbReference type="Proteomes" id="UP000689195">
    <property type="component" value="Unassembled WGS sequence"/>
</dbReference>
<dbReference type="PANTHER" id="PTHR12537:SF12">
    <property type="entry name" value="MATERNAL PROTEIN PUMILIO"/>
    <property type="match status" value="1"/>
</dbReference>
<feature type="repeat" description="Pumilio" evidence="2">
    <location>
        <begin position="389"/>
        <end position="428"/>
    </location>
</feature>
<evidence type="ECO:0000313" key="5">
    <source>
        <dbReference type="Proteomes" id="UP000689195"/>
    </source>
</evidence>
<dbReference type="PANTHER" id="PTHR12537">
    <property type="entry name" value="RNA BINDING PROTEIN PUMILIO-RELATED"/>
    <property type="match status" value="1"/>
</dbReference>
<dbReference type="SMART" id="SM00025">
    <property type="entry name" value="Pumilio"/>
    <property type="match status" value="8"/>
</dbReference>
<keyword evidence="5" id="KW-1185">Reference proteome</keyword>
<evidence type="ECO:0000256" key="2">
    <source>
        <dbReference type="PROSITE-ProRule" id="PRU00317"/>
    </source>
</evidence>
<keyword evidence="1" id="KW-0677">Repeat</keyword>
<dbReference type="EMBL" id="CAJJDO010000037">
    <property type="protein sequence ID" value="CAD8161857.1"/>
    <property type="molecule type" value="Genomic_DNA"/>
</dbReference>
<dbReference type="InterPro" id="IPR033133">
    <property type="entry name" value="PUM-HD"/>
</dbReference>
<comment type="caution">
    <text evidence="4">The sequence shown here is derived from an EMBL/GenBank/DDBJ whole genome shotgun (WGS) entry which is preliminary data.</text>
</comment>
<dbReference type="GO" id="GO:0003729">
    <property type="term" value="F:mRNA binding"/>
    <property type="evidence" value="ECO:0007669"/>
    <property type="project" value="TreeGrafter"/>
</dbReference>
<gene>
    <name evidence="4" type="ORF">PPENT_87.1.T0370063</name>
</gene>
<feature type="repeat" description="Pumilio" evidence="2">
    <location>
        <begin position="247"/>
        <end position="282"/>
    </location>
</feature>
<feature type="repeat" description="Pumilio" evidence="2">
    <location>
        <begin position="283"/>
        <end position="319"/>
    </location>
</feature>
<dbReference type="Pfam" id="PF00806">
    <property type="entry name" value="PUF"/>
    <property type="match status" value="7"/>
</dbReference>
<sequence length="540" mass="63715">MNNTLSDTLASLSNDFQGTENVEGQLSDQQKVKFVNLGMMTPMSNTLTYDFEQITLDTSPKESIVNLINYENIDTIYEQEENKCKLQVDLFIYIQKKYQSFKLSQDQIRKSSKHNTYQPQQTMSQLNIGEQNLDTHINQQSPETSPMNAQTLKFIKELWNSEKNETEYFKDIIDDQKIPIIEYKLPSLNIYSPLMDFNSPIYKHDIEMDLYITSLVDSLWGNQIISRKLQKMLETGSNEQKELIVQKLERVSPEIEKDIFGNYVIQKIFECTNNNLQYRIFIKLKPHFYDLSKNTFGCRVMQKLIEYTYNRNDLQLLVLQQLQSNMRSLIYDLNGNYVIFKMLETFDKQKMKFMIPLIEESFNYMGQQIYGCKIIHKIIQQYSQQQITKIIRSSVQNYNILSQTEYGNYVLQHILQYWITSQEKILLVQLVLQQFFQLSINKYASNTVERALEAINKQDLISIMKWLLCRSPNQYTSNFVVLANHQYANYVIKKFLILSDHNVLKYISDHLNQNQSEQIAIKSTVHGQRINSFLDKQIQN</sequence>
<organism evidence="4 5">
    <name type="scientific">Paramecium pentaurelia</name>
    <dbReference type="NCBI Taxonomy" id="43138"/>
    <lineage>
        <taxon>Eukaryota</taxon>
        <taxon>Sar</taxon>
        <taxon>Alveolata</taxon>
        <taxon>Ciliophora</taxon>
        <taxon>Intramacronucleata</taxon>
        <taxon>Oligohymenophorea</taxon>
        <taxon>Peniculida</taxon>
        <taxon>Parameciidae</taxon>
        <taxon>Paramecium</taxon>
    </lineage>
</organism>
<feature type="domain" description="PUM-HD" evidence="3">
    <location>
        <begin position="189"/>
        <end position="538"/>
    </location>
</feature>
<evidence type="ECO:0000313" key="4">
    <source>
        <dbReference type="EMBL" id="CAD8161857.1"/>
    </source>
</evidence>
<dbReference type="PROSITE" id="PS50302">
    <property type="entry name" value="PUM"/>
    <property type="match status" value="6"/>
</dbReference>
<dbReference type="GO" id="GO:0010608">
    <property type="term" value="P:post-transcriptional regulation of gene expression"/>
    <property type="evidence" value="ECO:0007669"/>
    <property type="project" value="TreeGrafter"/>
</dbReference>
<protein>
    <recommendedName>
        <fullName evidence="3">PUM-HD domain-containing protein</fullName>
    </recommendedName>
</protein>
<feature type="repeat" description="Pumilio" evidence="2">
    <location>
        <begin position="474"/>
        <end position="509"/>
    </location>
</feature>
<name>A0A8S1UCJ8_9CILI</name>
<evidence type="ECO:0000259" key="3">
    <source>
        <dbReference type="PROSITE" id="PS50303"/>
    </source>
</evidence>
<dbReference type="InterPro" id="IPR001313">
    <property type="entry name" value="Pumilio_RNA-bd_rpt"/>
</dbReference>
<dbReference type="GO" id="GO:0005737">
    <property type="term" value="C:cytoplasm"/>
    <property type="evidence" value="ECO:0007669"/>
    <property type="project" value="TreeGrafter"/>
</dbReference>
<feature type="repeat" description="Pumilio" evidence="2">
    <location>
        <begin position="321"/>
        <end position="356"/>
    </location>
</feature>
<feature type="repeat" description="Pumilio" evidence="2">
    <location>
        <begin position="429"/>
        <end position="465"/>
    </location>
</feature>
<evidence type="ECO:0000256" key="1">
    <source>
        <dbReference type="ARBA" id="ARBA00022737"/>
    </source>
</evidence>
<reference evidence="4" key="1">
    <citation type="submission" date="2021-01" db="EMBL/GenBank/DDBJ databases">
        <authorList>
            <consortium name="Genoscope - CEA"/>
            <person name="William W."/>
        </authorList>
    </citation>
    <scope>NUCLEOTIDE SEQUENCE</scope>
</reference>
<accession>A0A8S1UCJ8</accession>
<dbReference type="OrthoDB" id="668540at2759"/>